<dbReference type="EMBL" id="VSRR010005617">
    <property type="protein sequence ID" value="MPC42936.1"/>
    <property type="molecule type" value="Genomic_DNA"/>
</dbReference>
<reference evidence="1 2" key="1">
    <citation type="submission" date="2019-05" db="EMBL/GenBank/DDBJ databases">
        <title>Another draft genome of Portunus trituberculatus and its Hox gene families provides insights of decapod evolution.</title>
        <authorList>
            <person name="Jeong J.-H."/>
            <person name="Song I."/>
            <person name="Kim S."/>
            <person name="Choi T."/>
            <person name="Kim D."/>
            <person name="Ryu S."/>
            <person name="Kim W."/>
        </authorList>
    </citation>
    <scope>NUCLEOTIDE SEQUENCE [LARGE SCALE GENOMIC DNA]</scope>
    <source>
        <tissue evidence="1">Muscle</tissue>
    </source>
</reference>
<protein>
    <submittedName>
        <fullName evidence="1">Uncharacterized protein</fullName>
    </submittedName>
</protein>
<proteinExistence type="predicted"/>
<accession>A0A5B7FCA8</accession>
<organism evidence="1 2">
    <name type="scientific">Portunus trituberculatus</name>
    <name type="common">Swimming crab</name>
    <name type="synonym">Neptunus trituberculatus</name>
    <dbReference type="NCBI Taxonomy" id="210409"/>
    <lineage>
        <taxon>Eukaryota</taxon>
        <taxon>Metazoa</taxon>
        <taxon>Ecdysozoa</taxon>
        <taxon>Arthropoda</taxon>
        <taxon>Crustacea</taxon>
        <taxon>Multicrustacea</taxon>
        <taxon>Malacostraca</taxon>
        <taxon>Eumalacostraca</taxon>
        <taxon>Eucarida</taxon>
        <taxon>Decapoda</taxon>
        <taxon>Pleocyemata</taxon>
        <taxon>Brachyura</taxon>
        <taxon>Eubrachyura</taxon>
        <taxon>Portunoidea</taxon>
        <taxon>Portunidae</taxon>
        <taxon>Portuninae</taxon>
        <taxon>Portunus</taxon>
    </lineage>
</organism>
<evidence type="ECO:0000313" key="1">
    <source>
        <dbReference type="EMBL" id="MPC42936.1"/>
    </source>
</evidence>
<keyword evidence="2" id="KW-1185">Reference proteome</keyword>
<dbReference type="Proteomes" id="UP000324222">
    <property type="component" value="Unassembled WGS sequence"/>
</dbReference>
<comment type="caution">
    <text evidence="1">The sequence shown here is derived from an EMBL/GenBank/DDBJ whole genome shotgun (WGS) entry which is preliminary data.</text>
</comment>
<evidence type="ECO:0000313" key="2">
    <source>
        <dbReference type="Proteomes" id="UP000324222"/>
    </source>
</evidence>
<dbReference type="AlphaFoldDB" id="A0A5B7FCA8"/>
<sequence>MYSLIESLGGTDQFPKEVLITYADQQHLLQLCLLALCLPPLQDFSLSRRNR</sequence>
<name>A0A5B7FCA8_PORTR</name>
<gene>
    <name evidence="1" type="ORF">E2C01_036570</name>
</gene>